<dbReference type="GO" id="GO:0009378">
    <property type="term" value="F:four-way junction helicase activity"/>
    <property type="evidence" value="ECO:0007669"/>
    <property type="project" value="TreeGrafter"/>
</dbReference>
<dbReference type="GO" id="GO:0016787">
    <property type="term" value="F:hydrolase activity"/>
    <property type="evidence" value="ECO:0007669"/>
    <property type="project" value="UniProtKB-KW"/>
</dbReference>
<evidence type="ECO:0000313" key="12">
    <source>
        <dbReference type="Proteomes" id="UP000320762"/>
    </source>
</evidence>
<dbReference type="GO" id="GO:0003677">
    <property type="term" value="F:DNA binding"/>
    <property type="evidence" value="ECO:0007669"/>
    <property type="project" value="UniProtKB-KW"/>
</dbReference>
<evidence type="ECO:0000256" key="5">
    <source>
        <dbReference type="ARBA" id="ARBA00023235"/>
    </source>
</evidence>
<dbReference type="PROSITE" id="PS51192">
    <property type="entry name" value="HELICASE_ATP_BIND_1"/>
    <property type="match status" value="1"/>
</dbReference>
<dbReference type="Gene3D" id="3.40.50.300">
    <property type="entry name" value="P-loop containing nucleotide triphosphate hydrolases"/>
    <property type="match status" value="2"/>
</dbReference>
<gene>
    <name evidence="11" type="ORF">BD626DRAFT_354468</name>
</gene>
<evidence type="ECO:0000256" key="6">
    <source>
        <dbReference type="ARBA" id="ARBA00034617"/>
    </source>
</evidence>
<keyword evidence="11" id="KW-0378">Hydrolase</keyword>
<comment type="caution">
    <text evidence="11">The sequence shown here is derived from an EMBL/GenBank/DDBJ whole genome shotgun (WGS) entry which is preliminary data.</text>
</comment>
<dbReference type="InterPro" id="IPR001650">
    <property type="entry name" value="Helicase_C-like"/>
</dbReference>
<evidence type="ECO:0000256" key="7">
    <source>
        <dbReference type="ARBA" id="ARBA00034808"/>
    </source>
</evidence>
<dbReference type="OrthoDB" id="10261556at2759"/>
<protein>
    <recommendedName>
        <fullName evidence="7">DNA 3'-5' helicase</fullName>
        <ecNumber evidence="7">5.6.2.4</ecNumber>
    </recommendedName>
</protein>
<dbReference type="EMBL" id="VDMD01000104">
    <property type="protein sequence ID" value="TRM55678.1"/>
    <property type="molecule type" value="Genomic_DNA"/>
</dbReference>
<dbReference type="InterPro" id="IPR014001">
    <property type="entry name" value="Helicase_ATP-bd"/>
</dbReference>
<evidence type="ECO:0000259" key="9">
    <source>
        <dbReference type="PROSITE" id="PS51192"/>
    </source>
</evidence>
<accession>A0A550BSZ9</accession>
<dbReference type="PROSITE" id="PS51194">
    <property type="entry name" value="HELICASE_CTER"/>
    <property type="match status" value="1"/>
</dbReference>
<dbReference type="AlphaFoldDB" id="A0A550BSZ9"/>
<dbReference type="Pfam" id="PF00270">
    <property type="entry name" value="DEAD"/>
    <property type="match status" value="1"/>
</dbReference>
<organism evidence="11 12">
    <name type="scientific">Schizophyllum amplum</name>
    <dbReference type="NCBI Taxonomy" id="97359"/>
    <lineage>
        <taxon>Eukaryota</taxon>
        <taxon>Fungi</taxon>
        <taxon>Dikarya</taxon>
        <taxon>Basidiomycota</taxon>
        <taxon>Agaricomycotina</taxon>
        <taxon>Agaricomycetes</taxon>
        <taxon>Agaricomycetidae</taxon>
        <taxon>Agaricales</taxon>
        <taxon>Schizophyllaceae</taxon>
        <taxon>Schizophyllum</taxon>
    </lineage>
</organism>
<keyword evidence="12" id="KW-1185">Reference proteome</keyword>
<dbReference type="GO" id="GO:0005524">
    <property type="term" value="F:ATP binding"/>
    <property type="evidence" value="ECO:0007669"/>
    <property type="project" value="UniProtKB-KW"/>
</dbReference>
<reference evidence="11 12" key="1">
    <citation type="journal article" date="2019" name="New Phytol.">
        <title>Comparative genomics reveals unique wood-decay strategies and fruiting body development in the Schizophyllaceae.</title>
        <authorList>
            <person name="Almasi E."/>
            <person name="Sahu N."/>
            <person name="Krizsan K."/>
            <person name="Balint B."/>
            <person name="Kovacs G.M."/>
            <person name="Kiss B."/>
            <person name="Cseklye J."/>
            <person name="Drula E."/>
            <person name="Henrissat B."/>
            <person name="Nagy I."/>
            <person name="Chovatia M."/>
            <person name="Adam C."/>
            <person name="LaButti K."/>
            <person name="Lipzen A."/>
            <person name="Riley R."/>
            <person name="Grigoriev I.V."/>
            <person name="Nagy L.G."/>
        </authorList>
    </citation>
    <scope>NUCLEOTIDE SEQUENCE [LARGE SCALE GENOMIC DNA]</scope>
    <source>
        <strain evidence="11 12">NL-1724</strain>
    </source>
</reference>
<dbReference type="GO" id="GO:0005694">
    <property type="term" value="C:chromosome"/>
    <property type="evidence" value="ECO:0007669"/>
    <property type="project" value="TreeGrafter"/>
</dbReference>
<dbReference type="PANTHER" id="PTHR13710:SF105">
    <property type="entry name" value="ATP-DEPENDENT DNA HELICASE Q1"/>
    <property type="match status" value="1"/>
</dbReference>
<dbReference type="SUPFAM" id="SSF52540">
    <property type="entry name" value="P-loop containing nucleoside triphosphate hydrolases"/>
    <property type="match status" value="1"/>
</dbReference>
<dbReference type="GO" id="GO:0000724">
    <property type="term" value="P:double-strand break repair via homologous recombination"/>
    <property type="evidence" value="ECO:0007669"/>
    <property type="project" value="TreeGrafter"/>
</dbReference>
<feature type="non-terminal residue" evidence="11">
    <location>
        <position position="1"/>
    </location>
</feature>
<dbReference type="PANTHER" id="PTHR13710">
    <property type="entry name" value="DNA HELICASE RECQ FAMILY MEMBER"/>
    <property type="match status" value="1"/>
</dbReference>
<name>A0A550BSZ9_9AGAR</name>
<dbReference type="InterPro" id="IPR011545">
    <property type="entry name" value="DEAD/DEAH_box_helicase_dom"/>
</dbReference>
<keyword evidence="2" id="KW-0547">Nucleotide-binding</keyword>
<dbReference type="GO" id="GO:0043138">
    <property type="term" value="F:3'-5' DNA helicase activity"/>
    <property type="evidence" value="ECO:0007669"/>
    <property type="project" value="UniProtKB-EC"/>
</dbReference>
<dbReference type="SMART" id="SM00490">
    <property type="entry name" value="HELICc"/>
    <property type="match status" value="1"/>
</dbReference>
<dbReference type="STRING" id="97359.A0A550BSZ9"/>
<comment type="similarity">
    <text evidence="1">Belongs to the helicase family. RecQ subfamily.</text>
</comment>
<dbReference type="GO" id="GO:0005737">
    <property type="term" value="C:cytoplasm"/>
    <property type="evidence" value="ECO:0007669"/>
    <property type="project" value="TreeGrafter"/>
</dbReference>
<dbReference type="Pfam" id="PF00271">
    <property type="entry name" value="Helicase_C"/>
    <property type="match status" value="1"/>
</dbReference>
<dbReference type="SMART" id="SM00487">
    <property type="entry name" value="DEXDc"/>
    <property type="match status" value="1"/>
</dbReference>
<keyword evidence="3" id="KW-0067">ATP-binding</keyword>
<comment type="catalytic activity">
    <reaction evidence="6">
        <text>Couples ATP hydrolysis with the unwinding of duplex DNA by translocating in the 3'-5' direction.</text>
        <dbReference type="EC" id="5.6.2.4"/>
    </reaction>
</comment>
<evidence type="ECO:0000256" key="8">
    <source>
        <dbReference type="SAM" id="MobiDB-lite"/>
    </source>
</evidence>
<evidence type="ECO:0000256" key="1">
    <source>
        <dbReference type="ARBA" id="ARBA00005446"/>
    </source>
</evidence>
<feature type="compositionally biased region" description="Basic residues" evidence="8">
    <location>
        <begin position="388"/>
        <end position="409"/>
    </location>
</feature>
<feature type="region of interest" description="Disordered" evidence="8">
    <location>
        <begin position="378"/>
        <end position="416"/>
    </location>
</feature>
<dbReference type="InterPro" id="IPR027417">
    <property type="entry name" value="P-loop_NTPase"/>
</dbReference>
<feature type="domain" description="Helicase C-terminal" evidence="10">
    <location>
        <begin position="239"/>
        <end position="392"/>
    </location>
</feature>
<dbReference type="Proteomes" id="UP000320762">
    <property type="component" value="Unassembled WGS sequence"/>
</dbReference>
<evidence type="ECO:0000256" key="4">
    <source>
        <dbReference type="ARBA" id="ARBA00023125"/>
    </source>
</evidence>
<dbReference type="EC" id="5.6.2.4" evidence="7"/>
<evidence type="ECO:0000256" key="3">
    <source>
        <dbReference type="ARBA" id="ARBA00022840"/>
    </source>
</evidence>
<feature type="domain" description="Helicase ATP-binding" evidence="9">
    <location>
        <begin position="29"/>
        <end position="206"/>
    </location>
</feature>
<keyword evidence="5" id="KW-0413">Isomerase</keyword>
<keyword evidence="4" id="KW-0238">DNA-binding</keyword>
<sequence length="601" mass="66193">EELDELPSIIKAKVRKWTTGARPHQLECIRSQCLGHDTILQAATGSGKTGIVAGPHLLPYSAGMTTIVVSPLLALHDEQTRTFKTEFGLRATAINSANGGCSKDLMEKICRGEWQIVILSPEMLLSRSFVDSVLRKPAFGARCLSVFIDEAHCVTHWGDSFRKQYSDIGLVRAHLPKRVPIVAVTATLSQLVRNDLISTLGMDRHNLVEVNKGNERDNVSQVVREMQHAMNTFHDADFLIPKYTKKADDIPKALVYYDDVQGGGDFVNHLNSLVPCHLRTYGLVRPYNAGMSKDYRDMLMLLFREGHIRVLVCTDAAGMGCDIPDVDTVLQWKAPRTLSAWIQRAGRAARGAGRFGIAIMLVEKAALNKTTDLSIAMTSGQRAASVRGRGRGRGGRGRGRGQPRGRGTGRGRGGSTAVAGATVAAGDITRAAILDVNPGPVRLVPEGAAGEGLYVYIQTQTCRRLVVAEVFRNEKPVVINRLVCCDICNPELLKRSQLGPIARKKKRARVRKCEVNLDIVQELCKWRMRMKKKYFAGTLYAPHALLPTEICETLAAMGPIDDKRQLATALQDGWSLWDELGDELFEAMNVMDIPSLPPKKR</sequence>
<evidence type="ECO:0000259" key="10">
    <source>
        <dbReference type="PROSITE" id="PS51194"/>
    </source>
</evidence>
<proteinExistence type="inferred from homology"/>
<feature type="non-terminal residue" evidence="11">
    <location>
        <position position="601"/>
    </location>
</feature>
<evidence type="ECO:0000313" key="11">
    <source>
        <dbReference type="EMBL" id="TRM55678.1"/>
    </source>
</evidence>
<evidence type="ECO:0000256" key="2">
    <source>
        <dbReference type="ARBA" id="ARBA00022741"/>
    </source>
</evidence>